<dbReference type="AlphaFoldDB" id="A0A161ZZL7"/>
<accession>A0A161ZZL7</accession>
<organism evidence="3">
    <name type="scientific">Daucus carota subsp. sativus</name>
    <name type="common">Carrot</name>
    <dbReference type="NCBI Taxonomy" id="79200"/>
    <lineage>
        <taxon>Eukaryota</taxon>
        <taxon>Viridiplantae</taxon>
        <taxon>Streptophyta</taxon>
        <taxon>Embryophyta</taxon>
        <taxon>Tracheophyta</taxon>
        <taxon>Spermatophyta</taxon>
        <taxon>Magnoliopsida</taxon>
        <taxon>eudicotyledons</taxon>
        <taxon>Gunneridae</taxon>
        <taxon>Pentapetalae</taxon>
        <taxon>asterids</taxon>
        <taxon>campanulids</taxon>
        <taxon>Apiales</taxon>
        <taxon>Apiaceae</taxon>
        <taxon>Apioideae</taxon>
        <taxon>Scandiceae</taxon>
        <taxon>Daucinae</taxon>
        <taxon>Daucus</taxon>
        <taxon>Daucus sect. Daucus</taxon>
    </lineage>
</organism>
<evidence type="ECO:0000313" key="4">
    <source>
        <dbReference type="EMBL" id="WOH00230.1"/>
    </source>
</evidence>
<feature type="domain" description="PB1-like" evidence="2">
    <location>
        <begin position="26"/>
        <end position="124"/>
    </location>
</feature>
<dbReference type="InterPro" id="IPR058594">
    <property type="entry name" value="PB1-like_dom_pln"/>
</dbReference>
<feature type="compositionally biased region" description="Acidic residues" evidence="1">
    <location>
        <begin position="147"/>
        <end position="167"/>
    </location>
</feature>
<feature type="compositionally biased region" description="Basic and acidic residues" evidence="1">
    <location>
        <begin position="168"/>
        <end position="192"/>
    </location>
</feature>
<proteinExistence type="predicted"/>
<name>A0A161ZZL7_DAUCS</name>
<gene>
    <name evidence="3" type="ORF">DCAR_017137</name>
    <name evidence="4" type="ORF">DCAR_0519588</name>
</gene>
<evidence type="ECO:0000313" key="5">
    <source>
        <dbReference type="Proteomes" id="UP000077755"/>
    </source>
</evidence>
<dbReference type="EMBL" id="LNRQ01000005">
    <property type="protein sequence ID" value="KZM93892.1"/>
    <property type="molecule type" value="Genomic_DNA"/>
</dbReference>
<feature type="compositionally biased region" description="Polar residues" evidence="1">
    <location>
        <begin position="196"/>
        <end position="236"/>
    </location>
</feature>
<keyword evidence="5" id="KW-1185">Reference proteome</keyword>
<dbReference type="EMBL" id="CP093347">
    <property type="protein sequence ID" value="WOH00230.1"/>
    <property type="molecule type" value="Genomic_DNA"/>
</dbReference>
<protein>
    <recommendedName>
        <fullName evidence="2">PB1-like domain-containing protein</fullName>
    </recommendedName>
</protein>
<evidence type="ECO:0000256" key="1">
    <source>
        <dbReference type="SAM" id="MobiDB-lite"/>
    </source>
</evidence>
<dbReference type="Gramene" id="KZM93892">
    <property type="protein sequence ID" value="KZM93892"/>
    <property type="gene ID" value="DCAR_017137"/>
</dbReference>
<reference evidence="3" key="1">
    <citation type="journal article" date="2016" name="Nat. Genet.">
        <title>A high-quality carrot genome assembly provides new insights into carotenoid accumulation and asterid genome evolution.</title>
        <authorList>
            <person name="Iorizzo M."/>
            <person name="Ellison S."/>
            <person name="Senalik D."/>
            <person name="Zeng P."/>
            <person name="Satapoomin P."/>
            <person name="Huang J."/>
            <person name="Bowman M."/>
            <person name="Iovene M."/>
            <person name="Sanseverino W."/>
            <person name="Cavagnaro P."/>
            <person name="Yildiz M."/>
            <person name="Macko-Podgorni A."/>
            <person name="Moranska E."/>
            <person name="Grzebelus E."/>
            <person name="Grzebelus D."/>
            <person name="Ashrafi H."/>
            <person name="Zheng Z."/>
            <person name="Cheng S."/>
            <person name="Spooner D."/>
            <person name="Van Deynze A."/>
            <person name="Simon P."/>
        </authorList>
    </citation>
    <scope>NUCLEOTIDE SEQUENCE [LARGE SCALE GENOMIC DNA]</scope>
    <source>
        <tissue evidence="3">Leaf</tissue>
    </source>
</reference>
<evidence type="ECO:0000313" key="3">
    <source>
        <dbReference type="EMBL" id="KZM93892.1"/>
    </source>
</evidence>
<dbReference type="Pfam" id="PF26130">
    <property type="entry name" value="PB1-like"/>
    <property type="match status" value="1"/>
</dbReference>
<sequence length="310" mass="35517">MDWFMRKQEDMRIYGQRECPTYTDSDYFTIKMHHSGEWNEYMTVYKYGKIDYFDCCNVDKISLIEIQAMHTECCEFKGGHVSFWYKTPTTSLLEGITDLIHDVDVMKMTEVLDRKLGIMEVYVTVCRPLNVEGLPIQSSISAKDVGEENPNEEAVQDTSEENGDESDVSWHEKTDQLKVQKSDYKVKEKEVAEASGKNNETGGITGTNQASENNEQVERSQGVSQPVDNLQKSQEPIVQPTPHPSNTSQLQGGVFNRPFRRPGMANQNSNSLNPEPRYFLHRGQKVTIRKEFESVKSLKVTQKTKIFESM</sequence>
<evidence type="ECO:0000259" key="2">
    <source>
        <dbReference type="Pfam" id="PF26130"/>
    </source>
</evidence>
<feature type="region of interest" description="Disordered" evidence="1">
    <location>
        <begin position="141"/>
        <end position="251"/>
    </location>
</feature>
<dbReference type="Proteomes" id="UP000077755">
    <property type="component" value="Chromosome 5"/>
</dbReference>
<reference evidence="4" key="2">
    <citation type="submission" date="2022-03" db="EMBL/GenBank/DDBJ databases">
        <title>Draft title - Genomic analysis of global carrot germplasm unveils the trajectory of domestication and the origin of high carotenoid orange carrot.</title>
        <authorList>
            <person name="Iorizzo M."/>
            <person name="Ellison S."/>
            <person name="Senalik D."/>
            <person name="Macko-Podgorni A."/>
            <person name="Grzebelus D."/>
            <person name="Bostan H."/>
            <person name="Rolling W."/>
            <person name="Curaba J."/>
            <person name="Simon P."/>
        </authorList>
    </citation>
    <scope>NUCLEOTIDE SEQUENCE</scope>
    <source>
        <tissue evidence="4">Leaf</tissue>
    </source>
</reference>